<evidence type="ECO:0000313" key="2">
    <source>
        <dbReference type="EMBL" id="KEJ82894.1"/>
    </source>
</evidence>
<keyword evidence="3" id="KW-1185">Reference proteome</keyword>
<organism evidence="2 3">
    <name type="scientific">Oxytricha trifallax</name>
    <dbReference type="NCBI Taxonomy" id="1172189"/>
    <lineage>
        <taxon>Eukaryota</taxon>
        <taxon>Sar</taxon>
        <taxon>Alveolata</taxon>
        <taxon>Ciliophora</taxon>
        <taxon>Intramacronucleata</taxon>
        <taxon>Spirotrichea</taxon>
        <taxon>Stichotrichia</taxon>
        <taxon>Sporadotrichida</taxon>
        <taxon>Oxytrichidae</taxon>
        <taxon>Oxytrichinae</taxon>
        <taxon>Oxytricha</taxon>
    </lineage>
</organism>
<dbReference type="Proteomes" id="UP000053232">
    <property type="component" value="Unassembled WGS sequence"/>
</dbReference>
<reference evidence="3" key="1">
    <citation type="journal article" date="2014" name="Cell">
        <title>The Architecture of a Scrambled Genome Reveals Massive Levels of Genomic Rearrangement during Development.</title>
        <authorList>
            <person name="Chen X."/>
            <person name="Bracht J.R."/>
            <person name="Goldman A.D."/>
            <person name="Dolzhenko E."/>
            <person name="Clay D.M."/>
            <person name="Swart E.C."/>
            <person name="Perlman D.H."/>
            <person name="Doak T.G."/>
            <person name="Stuart A."/>
            <person name="Amemiya C.T."/>
            <person name="Sebra R.P."/>
            <person name="Landweber L.F."/>
        </authorList>
    </citation>
    <scope>NUCLEOTIDE SEQUENCE [LARGE SCALE GENOMIC DNA]</scope>
    <source>
        <strain evidence="3">JRB310</strain>
    </source>
</reference>
<protein>
    <recommendedName>
        <fullName evidence="4">Ubiquitin-like protease family profile domain-containing protein</fullName>
    </recommendedName>
</protein>
<dbReference type="AlphaFoldDB" id="A0A073HZN5"/>
<evidence type="ECO:0008006" key="4">
    <source>
        <dbReference type="Google" id="ProtNLM"/>
    </source>
</evidence>
<proteinExistence type="predicted"/>
<feature type="region of interest" description="Disordered" evidence="1">
    <location>
        <begin position="504"/>
        <end position="550"/>
    </location>
</feature>
<accession>A0A073HZN5</accession>
<evidence type="ECO:0000313" key="3">
    <source>
        <dbReference type="Proteomes" id="UP000053232"/>
    </source>
</evidence>
<feature type="compositionally biased region" description="Basic and acidic residues" evidence="1">
    <location>
        <begin position="525"/>
        <end position="550"/>
    </location>
</feature>
<name>A0A073HZN5_9SPIT</name>
<dbReference type="EMBL" id="ARYC01002502">
    <property type="protein sequence ID" value="KEJ82894.1"/>
    <property type="molecule type" value="Genomic_DNA"/>
</dbReference>
<gene>
    <name evidence="2" type="ORF">OXYTRIMIC_580</name>
</gene>
<comment type="caution">
    <text evidence="2">The sequence shown here is derived from an EMBL/GenBank/DDBJ whole genome shotgun (WGS) entry which is preliminary data.</text>
</comment>
<evidence type="ECO:0000256" key="1">
    <source>
        <dbReference type="SAM" id="MobiDB-lite"/>
    </source>
</evidence>
<sequence length="550" mass="64890">MNKSNFSNNKYEEEVKYEKEERYVNRSRQNKKREFWDKVQQIRFNHKDRSKDQEALGLRREEEYQVPLNKQMGFKSRLKIGKSNPSKKINKSQAQRVSFDRHADGSECIQGDLMKFKKFIDLSEVKCQGFDKIIYAKKGWTPTITRMVTVVCSPSSRTKMEKALVRRFDDRERARYRGRNSKDLWTEKQHQHWKEINTEWKHFDLIPGKYIQEDTMEAISRQIEEVQFSQSKQDYIIMPPLVMNDNGIQSIEKSIGETNWKLENGKFWRYQDEIQGVIIPVSCQGLIKKCRNWLVVKRERGSKKLEIYDSRKSVGSLAIVQKHLRQISEFSEGTIGKEFRVSKIETKSETNQVKDPEDCGVMTILIVNHLALELPGEPVFQIFAKDWINGQRYYAMFNLEIGYMKMEIGKSGMALEEEEVARETERKNVMMWQKADEEMGTSIFNSHIDNWDEDIIREAQGLLVDKEDLELEERYSQMVNEFSEAEGYLFNKERISHKIVDEVEEMEKSEDQREIKNGKSATRQNQEETHESSNGRGAEKLKRAKEQETK</sequence>